<name>A0ABM9QKS0_9POXV</name>
<dbReference type="EMBL" id="HF679133">
    <property type="protein sequence ID" value="CCU56162.1"/>
    <property type="molecule type" value="Genomic_DNA"/>
</dbReference>
<evidence type="ECO:0000256" key="1">
    <source>
        <dbReference type="SAM" id="Phobius"/>
    </source>
</evidence>
<dbReference type="RefSeq" id="YP_008004664.1">
    <property type="nucleotide sequence ID" value="NC_021249.1"/>
</dbReference>
<gene>
    <name evidence="2" type="ORF">CHREV_260</name>
</gene>
<organism evidence="2 3">
    <name type="scientific">Choristoneura rosaceana entomopoxvirus 'L'</name>
    <dbReference type="NCBI Taxonomy" id="1293539"/>
    <lineage>
        <taxon>Viruses</taxon>
        <taxon>Varidnaviria</taxon>
        <taxon>Bamfordvirae</taxon>
        <taxon>Nucleocytoviricota</taxon>
        <taxon>Pokkesviricetes</taxon>
        <taxon>Chitovirales</taxon>
        <taxon>Poxviridae</taxon>
        <taxon>Entomopoxvirinae</taxon>
        <taxon>Betaentomopoxvirus</taxon>
        <taxon>Betaentomopoxvirus crosaceana</taxon>
        <taxon>Choristoneura rosaceana entomopoxvirus</taxon>
    </lineage>
</organism>
<feature type="transmembrane region" description="Helical" evidence="1">
    <location>
        <begin position="7"/>
        <end position="25"/>
    </location>
</feature>
<keyword evidence="3" id="KW-1185">Reference proteome</keyword>
<keyword evidence="1" id="KW-0812">Transmembrane</keyword>
<accession>A0ABM9QKS0</accession>
<protein>
    <submittedName>
        <fullName evidence="2">Uncharacterized protein</fullName>
    </submittedName>
</protein>
<dbReference type="Proteomes" id="UP000792374">
    <property type="component" value="Genome"/>
</dbReference>
<sequence>MITNKILYILIFIIIVIFVIIITNSNNSFNFNIIKCSDSIAEINNNFLLKDFYIRLINIQTINYYDDHELNKASFYFKYKTVTDTFNYNEDVYILTNIMNNINIPMTNSMYKIYIPLNICTSLCFNSNINNNIIRNLFIKFIEWNIEYTDIDNYYSKLYSKALIYIIMYSLDKKCKLNIKFNDNIYNNSLQILNTDPIIISCQTMNQSPGFYSDGSYTYINNNRLMIPGSIVEGSIVFNVLLFAKYILNIYVSDALIDSYYNILTGEYIGLKIFDETTGYKFLQDSFISYYTQIIFQTIYYNPDYITSTLLTIFTAINITRLAESGIYNLNTYPSLLSLTSNNISSNNKFIINTVNGNMRVINNNIGVTSFNYSSFCYNNDIDINIYNSANKNTYLRYGLKIIFNITDNPYEYFNSINLPLFNIQSMLSIQNDTIIPIEIFPIGDDHASVGYELNENELFVAKKMVTSGYMIISYEILTSNTVLSINHITNLSSVFTDFVIFISTSDIIPIDEFSVRTSNYAIRSNYAISTIVIGIYRIVKVNLTTNNTVISFTINRELADITIRPDNNTICSGLLEIKEKRENTYMDNYIYVPSNFDPYGTRYFEMSIYDLHLGFVLYGPFTNVAREINGKEVIVNDKGVRYIHI</sequence>
<reference evidence="2" key="1">
    <citation type="journal article" date="2013" name="J. Virol.">
        <title>New Insights into the Evolution of Entomopoxvirinae from the Complete Genome Sequences of Four Entomopoxviruses Infecting Adoxophyes honmai, Choristoneura biennis, Choristoneura rosaceana, and Mythimna separata.</title>
        <authorList>
            <person name="Theze J."/>
            <person name="Takatsuka J."/>
            <person name="Li Z."/>
            <person name="Gallais J."/>
            <person name="Doucet D."/>
            <person name="Arif B."/>
            <person name="Nakai M."/>
            <person name="Herniou E.A."/>
        </authorList>
    </citation>
    <scope>NUCLEOTIDE SEQUENCE</scope>
</reference>
<proteinExistence type="predicted"/>
<dbReference type="GeneID" id="15613585"/>
<keyword evidence="1" id="KW-0472">Membrane</keyword>
<evidence type="ECO:0000313" key="2">
    <source>
        <dbReference type="EMBL" id="CCU56162.1"/>
    </source>
</evidence>
<keyword evidence="1" id="KW-1133">Transmembrane helix</keyword>
<evidence type="ECO:0000313" key="3">
    <source>
        <dbReference type="Proteomes" id="UP000792374"/>
    </source>
</evidence>